<accession>A0ABD0K0D1</accession>
<protein>
    <submittedName>
        <fullName evidence="1">Uncharacterized protein</fullName>
    </submittedName>
</protein>
<dbReference type="Proteomes" id="UP001519460">
    <property type="component" value="Unassembled WGS sequence"/>
</dbReference>
<evidence type="ECO:0000313" key="1">
    <source>
        <dbReference type="EMBL" id="KAK7480407.1"/>
    </source>
</evidence>
<dbReference type="AlphaFoldDB" id="A0ABD0K0D1"/>
<sequence length="226" mass="24943">MPASGGRGPGAVKILVVESNVIRQELEARLLTQSPGTLGAVTKTPCFLTLSPTTLTAHYNRKPASAGHALTWCDLTCTYRDVTVRKLVSGIITTYTDFGQSQCSWLFTTKVDRRLINSFAFLRTEFCAYASPKQQLGNRLTVSINSHVFVVEQLTYRVEHDGLIQRTGLKSVTKTIISSLRCGRLTVEGKLAVIRSVHITAFNLNFSYFLVFTTANKIHGKEAQQG</sequence>
<gene>
    <name evidence="1" type="ORF">BaRGS_00028326</name>
</gene>
<dbReference type="EMBL" id="JACVVK020000282">
    <property type="protein sequence ID" value="KAK7480407.1"/>
    <property type="molecule type" value="Genomic_DNA"/>
</dbReference>
<proteinExistence type="predicted"/>
<evidence type="ECO:0000313" key="2">
    <source>
        <dbReference type="Proteomes" id="UP001519460"/>
    </source>
</evidence>
<comment type="caution">
    <text evidence="1">The sequence shown here is derived from an EMBL/GenBank/DDBJ whole genome shotgun (WGS) entry which is preliminary data.</text>
</comment>
<reference evidence="1 2" key="1">
    <citation type="journal article" date="2023" name="Sci. Data">
        <title>Genome assembly of the Korean intertidal mud-creeper Batillaria attramentaria.</title>
        <authorList>
            <person name="Patra A.K."/>
            <person name="Ho P.T."/>
            <person name="Jun S."/>
            <person name="Lee S.J."/>
            <person name="Kim Y."/>
            <person name="Won Y.J."/>
        </authorList>
    </citation>
    <scope>NUCLEOTIDE SEQUENCE [LARGE SCALE GENOMIC DNA]</scope>
    <source>
        <strain evidence="1">Wonlab-2016</strain>
    </source>
</reference>
<keyword evidence="2" id="KW-1185">Reference proteome</keyword>
<name>A0ABD0K0D1_9CAEN</name>
<organism evidence="1 2">
    <name type="scientific">Batillaria attramentaria</name>
    <dbReference type="NCBI Taxonomy" id="370345"/>
    <lineage>
        <taxon>Eukaryota</taxon>
        <taxon>Metazoa</taxon>
        <taxon>Spiralia</taxon>
        <taxon>Lophotrochozoa</taxon>
        <taxon>Mollusca</taxon>
        <taxon>Gastropoda</taxon>
        <taxon>Caenogastropoda</taxon>
        <taxon>Sorbeoconcha</taxon>
        <taxon>Cerithioidea</taxon>
        <taxon>Batillariidae</taxon>
        <taxon>Batillaria</taxon>
    </lineage>
</organism>